<dbReference type="AlphaFoldDB" id="A0AAV7KHJ2"/>
<name>A0AAV7KHJ2_9METZ</name>
<feature type="region of interest" description="Disordered" evidence="1">
    <location>
        <begin position="407"/>
        <end position="432"/>
    </location>
</feature>
<feature type="compositionally biased region" description="Basic and acidic residues" evidence="1">
    <location>
        <begin position="529"/>
        <end position="542"/>
    </location>
</feature>
<dbReference type="Proteomes" id="UP001165289">
    <property type="component" value="Unassembled WGS sequence"/>
</dbReference>
<feature type="compositionally biased region" description="Polar residues" evidence="1">
    <location>
        <begin position="511"/>
        <end position="528"/>
    </location>
</feature>
<keyword evidence="3" id="KW-0732">Signal</keyword>
<evidence type="ECO:0000256" key="1">
    <source>
        <dbReference type="SAM" id="MobiDB-lite"/>
    </source>
</evidence>
<evidence type="ECO:0000256" key="2">
    <source>
        <dbReference type="SAM" id="Phobius"/>
    </source>
</evidence>
<feature type="transmembrane region" description="Helical" evidence="2">
    <location>
        <begin position="308"/>
        <end position="336"/>
    </location>
</feature>
<feature type="region of interest" description="Disordered" evidence="1">
    <location>
        <begin position="472"/>
        <end position="549"/>
    </location>
</feature>
<reference evidence="4 5" key="1">
    <citation type="journal article" date="2023" name="BMC Biol.">
        <title>The compact genome of the sponge Oopsacas minuta (Hexactinellida) is lacking key metazoan core genes.</title>
        <authorList>
            <person name="Santini S."/>
            <person name="Schenkelaars Q."/>
            <person name="Jourda C."/>
            <person name="Duchesne M."/>
            <person name="Belahbib H."/>
            <person name="Rocher C."/>
            <person name="Selva M."/>
            <person name="Riesgo A."/>
            <person name="Vervoort M."/>
            <person name="Leys S.P."/>
            <person name="Kodjabachian L."/>
            <person name="Le Bivic A."/>
            <person name="Borchiellini C."/>
            <person name="Claverie J.M."/>
            <person name="Renard E."/>
        </authorList>
    </citation>
    <scope>NUCLEOTIDE SEQUENCE [LARGE SCALE GENOMIC DNA]</scope>
    <source>
        <strain evidence="4">SPO-2</strain>
    </source>
</reference>
<feature type="signal peptide" evidence="3">
    <location>
        <begin position="1"/>
        <end position="20"/>
    </location>
</feature>
<feature type="chain" id="PRO_5043372675" evidence="3">
    <location>
        <begin position="21"/>
        <end position="549"/>
    </location>
</feature>
<keyword evidence="2" id="KW-0472">Membrane</keyword>
<dbReference type="PROSITE" id="PS51257">
    <property type="entry name" value="PROKAR_LIPOPROTEIN"/>
    <property type="match status" value="1"/>
</dbReference>
<evidence type="ECO:0000256" key="3">
    <source>
        <dbReference type="SAM" id="SignalP"/>
    </source>
</evidence>
<evidence type="ECO:0000313" key="4">
    <source>
        <dbReference type="EMBL" id="KAI6660599.1"/>
    </source>
</evidence>
<comment type="caution">
    <text evidence="4">The sequence shown here is derived from an EMBL/GenBank/DDBJ whole genome shotgun (WGS) entry which is preliminary data.</text>
</comment>
<keyword evidence="2" id="KW-1133">Transmembrane helix</keyword>
<proteinExistence type="predicted"/>
<keyword evidence="5" id="KW-1185">Reference proteome</keyword>
<dbReference type="EMBL" id="JAKMXF010000033">
    <property type="protein sequence ID" value="KAI6660599.1"/>
    <property type="molecule type" value="Genomic_DNA"/>
</dbReference>
<gene>
    <name evidence="4" type="ORF">LOD99_14183</name>
</gene>
<sequence>MTSSRVISFLLLSLSSCCFCCQSPLITITQLVPATSPSLHKSPSLFNITLPMNSLTLTGISLSCDTLSGCGSISSLILSHLDKEVSLHYTLLQHYISSNWSYDTSFNLYLGPVSAQFFTLSIVFDSNIAPSSPVTVSSTLYGCEAELEEVPTRQILQYDLIPAPSTPDNEYTGLVHNNVVSGGVGILTDQLIGDVVTWDSFNNQNLSLLFRLDTIYNLTQIIISSPDSSTYSLTEIYTELANCEITIQTLGSVNLGSCSGSYLFVTVKIISDSFSISEVQLFTVDGNMSGKNNPINVKKSLDDVNIQIFVICVTIILTFLLTSLLSLVIVAVVYAITHRRRGCAQWIFRSTIFQKRKNDYMTMKKDTKSSECIEPSSRIPEAVDHDYCTLKFRDDLEGSSVYVDMSGSVNPKPIDTPSTDLSSPPKSGEDSDLYMSMKIRSNPQASPATGGFFSRLKNWHTQWRQLPSTVEEAANGEPDTGKKAVTLSRRGGVKIKSLSQPSTPPPRFSRPLSTAQTGNNIATSNQELSQKDNEIKLSEKGANKLKNSK</sequence>
<evidence type="ECO:0000313" key="5">
    <source>
        <dbReference type="Proteomes" id="UP001165289"/>
    </source>
</evidence>
<keyword evidence="2" id="KW-0812">Transmembrane</keyword>
<protein>
    <submittedName>
        <fullName evidence="4">Uncharacterized protein</fullName>
    </submittedName>
</protein>
<feature type="compositionally biased region" description="Polar residues" evidence="1">
    <location>
        <begin position="416"/>
        <end position="425"/>
    </location>
</feature>
<accession>A0AAV7KHJ2</accession>
<organism evidence="4 5">
    <name type="scientific">Oopsacas minuta</name>
    <dbReference type="NCBI Taxonomy" id="111878"/>
    <lineage>
        <taxon>Eukaryota</taxon>
        <taxon>Metazoa</taxon>
        <taxon>Porifera</taxon>
        <taxon>Hexactinellida</taxon>
        <taxon>Hexasterophora</taxon>
        <taxon>Lyssacinosida</taxon>
        <taxon>Leucopsacidae</taxon>
        <taxon>Oopsacas</taxon>
    </lineage>
</organism>